<evidence type="ECO:0000313" key="2">
    <source>
        <dbReference type="Proteomes" id="UP000631791"/>
    </source>
</evidence>
<keyword evidence="2" id="KW-1185">Reference proteome</keyword>
<dbReference type="Proteomes" id="UP000631791">
    <property type="component" value="Unassembled WGS sequence"/>
</dbReference>
<dbReference type="EMBL" id="JADOTY010000001">
    <property type="protein sequence ID" value="MBG6103843.1"/>
    <property type="molecule type" value="Genomic_DNA"/>
</dbReference>
<sequence>MTFTRDEVGRRVCPRGAMTWSVNWDVTNGNRFANTVGPHLDALP</sequence>
<comment type="caution">
    <text evidence="1">The sequence shown here is derived from an EMBL/GenBank/DDBJ whole genome shotgun (WGS) entry which is preliminary data.</text>
</comment>
<reference evidence="1 2" key="1">
    <citation type="submission" date="2020-11" db="EMBL/GenBank/DDBJ databases">
        <title>Sequencing the genomes of 1000 actinobacteria strains.</title>
        <authorList>
            <person name="Klenk H.-P."/>
        </authorList>
    </citation>
    <scope>NUCLEOTIDE SEQUENCE [LARGE SCALE GENOMIC DNA]</scope>
    <source>
        <strain evidence="1 2">DSM 101695</strain>
    </source>
</reference>
<proteinExistence type="predicted"/>
<evidence type="ECO:0000313" key="1">
    <source>
        <dbReference type="EMBL" id="MBG6103843.1"/>
    </source>
</evidence>
<name>A0ABS0K5D2_9ACTN</name>
<gene>
    <name evidence="1" type="ORF">IW249_004257</name>
</gene>
<protein>
    <submittedName>
        <fullName evidence="1">Chitinase</fullName>
    </submittedName>
</protein>
<organism evidence="1 2">
    <name type="scientific">Micromonospora vinacea</name>
    <dbReference type="NCBI Taxonomy" id="709878"/>
    <lineage>
        <taxon>Bacteria</taxon>
        <taxon>Bacillati</taxon>
        <taxon>Actinomycetota</taxon>
        <taxon>Actinomycetes</taxon>
        <taxon>Micromonosporales</taxon>
        <taxon>Micromonosporaceae</taxon>
        <taxon>Micromonospora</taxon>
    </lineage>
</organism>
<dbReference type="RefSeq" id="WP_269215519.1">
    <property type="nucleotide sequence ID" value="NZ_JADOTY010000001.1"/>
</dbReference>
<accession>A0ABS0K5D2</accession>